<organism evidence="1 2">
    <name type="scientific">Sphingomonas aerophila</name>
    <dbReference type="NCBI Taxonomy" id="1344948"/>
    <lineage>
        <taxon>Bacteria</taxon>
        <taxon>Pseudomonadati</taxon>
        <taxon>Pseudomonadota</taxon>
        <taxon>Alphaproteobacteria</taxon>
        <taxon>Sphingomonadales</taxon>
        <taxon>Sphingomonadaceae</taxon>
        <taxon>Sphingomonas</taxon>
    </lineage>
</organism>
<evidence type="ECO:0000313" key="1">
    <source>
        <dbReference type="EMBL" id="MBB5714762.1"/>
    </source>
</evidence>
<dbReference type="RefSeq" id="WP_184056354.1">
    <property type="nucleotide sequence ID" value="NZ_JACIJK010000004.1"/>
</dbReference>
<sequence length="59" mass="5944">MASASDVATVIVSALAEIGMTGEVDATKDGVQAVQWIGSPSGNDVQVVVTVQPLDRSDG</sequence>
<evidence type="ECO:0000313" key="2">
    <source>
        <dbReference type="Proteomes" id="UP000546200"/>
    </source>
</evidence>
<name>A0A7W9BCN8_9SPHN</name>
<comment type="caution">
    <text evidence="1">The sequence shown here is derived from an EMBL/GenBank/DDBJ whole genome shotgun (WGS) entry which is preliminary data.</text>
</comment>
<keyword evidence="2" id="KW-1185">Reference proteome</keyword>
<gene>
    <name evidence="1" type="ORF">FHS94_001598</name>
</gene>
<proteinExistence type="predicted"/>
<protein>
    <submittedName>
        <fullName evidence="1">Uncharacterized protein</fullName>
    </submittedName>
</protein>
<dbReference type="Proteomes" id="UP000546200">
    <property type="component" value="Unassembled WGS sequence"/>
</dbReference>
<dbReference type="EMBL" id="JACIJK010000004">
    <property type="protein sequence ID" value="MBB5714762.1"/>
    <property type="molecule type" value="Genomic_DNA"/>
</dbReference>
<reference evidence="1 2" key="1">
    <citation type="submission" date="2020-08" db="EMBL/GenBank/DDBJ databases">
        <title>Genomic Encyclopedia of Type Strains, Phase IV (KMG-IV): sequencing the most valuable type-strain genomes for metagenomic binning, comparative biology and taxonomic classification.</title>
        <authorList>
            <person name="Goeker M."/>
        </authorList>
    </citation>
    <scope>NUCLEOTIDE SEQUENCE [LARGE SCALE GENOMIC DNA]</scope>
    <source>
        <strain evidence="1 2">DSM 100044</strain>
    </source>
</reference>
<dbReference type="AlphaFoldDB" id="A0A7W9BCN8"/>
<accession>A0A7W9BCN8</accession>